<dbReference type="InterPro" id="IPR050275">
    <property type="entry name" value="PGM_Phosphatase"/>
</dbReference>
<gene>
    <name evidence="4" type="ORF">HIJ39_01105</name>
</gene>
<dbReference type="AlphaFoldDB" id="A0A7Y0L099"/>
<accession>A0A7Y0L099</accession>
<dbReference type="SUPFAM" id="SSF53254">
    <property type="entry name" value="Phosphoglycerate mutase-like"/>
    <property type="match status" value="1"/>
</dbReference>
<evidence type="ECO:0000256" key="1">
    <source>
        <dbReference type="PIRSR" id="PIRSR613078-1"/>
    </source>
</evidence>
<dbReference type="InterPro" id="IPR003094">
    <property type="entry name" value="6Pfruct_kin"/>
</dbReference>
<dbReference type="InterPro" id="IPR001345">
    <property type="entry name" value="PG/BPGM_mutase_AS"/>
</dbReference>
<evidence type="ECO:0000256" key="2">
    <source>
        <dbReference type="PIRSR" id="PIRSR613078-2"/>
    </source>
</evidence>
<dbReference type="SMART" id="SM00855">
    <property type="entry name" value="PGAM"/>
    <property type="match status" value="1"/>
</dbReference>
<feature type="site" description="Transition state stabilizer" evidence="3">
    <location>
        <position position="157"/>
    </location>
</feature>
<name>A0A7Y0L099_9FIRM</name>
<comment type="caution">
    <text evidence="4">The sequence shown here is derived from an EMBL/GenBank/DDBJ whole genome shotgun (WGS) entry which is preliminary data.</text>
</comment>
<evidence type="ECO:0000256" key="3">
    <source>
        <dbReference type="PIRSR" id="PIRSR613078-3"/>
    </source>
</evidence>
<dbReference type="InterPro" id="IPR013078">
    <property type="entry name" value="His_Pase_superF_clade-1"/>
</dbReference>
<dbReference type="GO" id="GO:0016791">
    <property type="term" value="F:phosphatase activity"/>
    <property type="evidence" value="ECO:0007669"/>
    <property type="project" value="TreeGrafter"/>
</dbReference>
<dbReference type="Gene3D" id="3.40.50.1240">
    <property type="entry name" value="Phosphoglycerate mutase-like"/>
    <property type="match status" value="1"/>
</dbReference>
<dbReference type="Proteomes" id="UP000533476">
    <property type="component" value="Unassembled WGS sequence"/>
</dbReference>
<dbReference type="InterPro" id="IPR029033">
    <property type="entry name" value="His_PPase_superfam"/>
</dbReference>
<sequence>MARIYLARHGETDWNRLGRFMGQQDIPLNARGKSQAQELGERLYGVGFGACFTSDLTRAQQTAEIVLESLGSDLVPVRDVRFREIDGGRFEGLTREEQKASYPHEFQVREAAKSQGGDQRIPFPGGESFSEMVSRALGGLDDIARLEARGPVLVVTHGGVIQAVLSHILHLTRDSLDRMTIANGRATIVDWSNSGETAQILGINI</sequence>
<dbReference type="Pfam" id="PF00300">
    <property type="entry name" value="His_Phos_1"/>
    <property type="match status" value="1"/>
</dbReference>
<reference evidence="4 5" key="1">
    <citation type="submission" date="2020-04" db="EMBL/GenBank/DDBJ databases">
        <authorList>
            <person name="Zhang R."/>
            <person name="Schippers A."/>
        </authorList>
    </citation>
    <scope>NUCLEOTIDE SEQUENCE [LARGE SCALE GENOMIC DNA]</scope>
    <source>
        <strain evidence="4 5">DSM 109850</strain>
    </source>
</reference>
<dbReference type="CDD" id="cd07067">
    <property type="entry name" value="HP_PGM_like"/>
    <property type="match status" value="1"/>
</dbReference>
<dbReference type="PROSITE" id="PS00175">
    <property type="entry name" value="PG_MUTASE"/>
    <property type="match status" value="1"/>
</dbReference>
<feature type="binding site" evidence="2">
    <location>
        <begin position="8"/>
        <end position="15"/>
    </location>
    <ligand>
        <name>substrate</name>
    </ligand>
</feature>
<dbReference type="PIRSF" id="PIRSF000709">
    <property type="entry name" value="6PFK_2-Ptase"/>
    <property type="match status" value="1"/>
</dbReference>
<protein>
    <submittedName>
        <fullName evidence="4">Histidine phosphatase family protein</fullName>
    </submittedName>
</protein>
<dbReference type="PANTHER" id="PTHR48100">
    <property type="entry name" value="BROAD-SPECIFICITY PHOSPHATASE YOR283W-RELATED"/>
    <property type="match status" value="1"/>
</dbReference>
<evidence type="ECO:0000313" key="5">
    <source>
        <dbReference type="Proteomes" id="UP000533476"/>
    </source>
</evidence>
<dbReference type="RefSeq" id="WP_169095806.1">
    <property type="nucleotide sequence ID" value="NZ_JABBVZ010000002.1"/>
</dbReference>
<dbReference type="EMBL" id="JABBVZ010000002">
    <property type="protein sequence ID" value="NMP20954.1"/>
    <property type="molecule type" value="Genomic_DNA"/>
</dbReference>
<proteinExistence type="predicted"/>
<dbReference type="GO" id="GO:0005524">
    <property type="term" value="F:ATP binding"/>
    <property type="evidence" value="ECO:0007669"/>
    <property type="project" value="InterPro"/>
</dbReference>
<evidence type="ECO:0000313" key="4">
    <source>
        <dbReference type="EMBL" id="NMP20954.1"/>
    </source>
</evidence>
<feature type="active site" description="Tele-phosphohistidine intermediate" evidence="1">
    <location>
        <position position="9"/>
    </location>
</feature>
<keyword evidence="5" id="KW-1185">Reference proteome</keyword>
<dbReference type="PRINTS" id="PR00991">
    <property type="entry name" value="6PFRUCTKNASE"/>
</dbReference>
<organism evidence="4 5">
    <name type="scientific">Sulfobacillus harzensis</name>
    <dbReference type="NCBI Taxonomy" id="2729629"/>
    <lineage>
        <taxon>Bacteria</taxon>
        <taxon>Bacillati</taxon>
        <taxon>Bacillota</taxon>
        <taxon>Clostridia</taxon>
        <taxon>Eubacteriales</taxon>
        <taxon>Clostridiales Family XVII. Incertae Sedis</taxon>
        <taxon>Sulfobacillus</taxon>
    </lineage>
</organism>
<dbReference type="GO" id="GO:0006003">
    <property type="term" value="P:fructose 2,6-bisphosphate metabolic process"/>
    <property type="evidence" value="ECO:0007669"/>
    <property type="project" value="InterPro"/>
</dbReference>
<feature type="active site" description="Proton donor/acceptor" evidence="1">
    <location>
        <position position="84"/>
    </location>
</feature>
<feature type="binding site" evidence="2">
    <location>
        <position position="58"/>
    </location>
    <ligand>
        <name>substrate</name>
    </ligand>
</feature>